<proteinExistence type="inferred from homology"/>
<dbReference type="AlphaFoldDB" id="A0A890CFN8"/>
<dbReference type="GO" id="GO:0003743">
    <property type="term" value="F:translation initiation factor activity"/>
    <property type="evidence" value="ECO:0007669"/>
    <property type="project" value="UniProtKB-KW"/>
</dbReference>
<name>A0A890CFN8_9FABA</name>
<evidence type="ECO:0000256" key="3">
    <source>
        <dbReference type="ARBA" id="ARBA00011599"/>
    </source>
</evidence>
<keyword evidence="6" id="KW-0934">Plastid</keyword>
<accession>A0A890CFN8</accession>
<keyword evidence="5" id="KW-0648">Protein biosynthesis</keyword>
<dbReference type="InterPro" id="IPR012340">
    <property type="entry name" value="NA-bd_OB-fold"/>
</dbReference>
<keyword evidence="6" id="KW-0150">Chloroplast</keyword>
<dbReference type="InterPro" id="IPR004368">
    <property type="entry name" value="TIF_IF1"/>
</dbReference>
<comment type="function">
    <text evidence="1">One of the essential components for the initiation of protein synthesis. Stabilizes the binding of IF-2 and IF-3 on the 30S subunit to which N-formylmethionyl-tRNA(fMet) subsequently binds. Helps modulate mRNA selection, yielding the 30S pre-initiation complex (PIC). Upon addition of the 50S ribosomal subunit IF-1, IF-2 and IF-3 are released leaving the mature 70S translation initiation complex.</text>
</comment>
<organism evidence="6">
    <name type="scientific">Xylia xylocarpa</name>
    <dbReference type="NCBI Taxonomy" id="1489963"/>
    <lineage>
        <taxon>Eukaryota</taxon>
        <taxon>Viridiplantae</taxon>
        <taxon>Streptophyta</taxon>
        <taxon>Embryophyta</taxon>
        <taxon>Tracheophyta</taxon>
        <taxon>Spermatophyta</taxon>
        <taxon>Magnoliopsida</taxon>
        <taxon>eudicotyledons</taxon>
        <taxon>Gunneridae</taxon>
        <taxon>Pentapetalae</taxon>
        <taxon>rosids</taxon>
        <taxon>fabids</taxon>
        <taxon>Fabales</taxon>
        <taxon>Fabaceae</taxon>
        <taxon>Caesalpinioideae</taxon>
        <taxon>mimosoid clade</taxon>
        <taxon>Mimoseae</taxon>
        <taxon>Xylia</taxon>
    </lineage>
</organism>
<dbReference type="SUPFAM" id="SSF50249">
    <property type="entry name" value="Nucleic acid-binding proteins"/>
    <property type="match status" value="1"/>
</dbReference>
<evidence type="ECO:0000256" key="2">
    <source>
        <dbReference type="ARBA" id="ARBA00010939"/>
    </source>
</evidence>
<evidence type="ECO:0000313" key="6">
    <source>
        <dbReference type="EMBL" id="QRG30745.1"/>
    </source>
</evidence>
<comment type="similarity">
    <text evidence="2">Belongs to the IF-1 family.</text>
</comment>
<dbReference type="GO" id="GO:0005829">
    <property type="term" value="C:cytosol"/>
    <property type="evidence" value="ECO:0007669"/>
    <property type="project" value="TreeGrafter"/>
</dbReference>
<keyword evidence="4 6" id="KW-0396">Initiation factor</keyword>
<comment type="subunit">
    <text evidence="3">Component of the 30S ribosomal translation pre-initiation complex which assembles on the 30S ribosome in the order IF-2 and IF-3, IF-1 and N-formylmethionyl-tRNA(fMet); mRNA recruitment can occur at any time during PIC assembly.</text>
</comment>
<dbReference type="PANTHER" id="PTHR33370">
    <property type="entry name" value="TRANSLATION INITIATION FACTOR IF-1, CHLOROPLASTIC"/>
    <property type="match status" value="1"/>
</dbReference>
<evidence type="ECO:0000256" key="5">
    <source>
        <dbReference type="ARBA" id="ARBA00022917"/>
    </source>
</evidence>
<dbReference type="GeneID" id="67163827"/>
<dbReference type="EMBL" id="MN823700">
    <property type="protein sequence ID" value="QRG30745.1"/>
    <property type="molecule type" value="Genomic_DNA"/>
</dbReference>
<gene>
    <name evidence="6" type="primary">infA</name>
</gene>
<geneLocation type="chloroplast" evidence="6"/>
<reference evidence="6" key="1">
    <citation type="journal article" date="2020" name="Mitochondrial DNA Part B Resour">
        <title>The complete chloroplast genome sequence of Xylia xylocarpa.</title>
        <authorList>
            <person name="Geng Y."/>
            <person name="Li Y."/>
            <person name="Zhang J."/>
            <person name="Wang Y."/>
        </authorList>
    </citation>
    <scope>NUCLEOTIDE SEQUENCE</scope>
</reference>
<dbReference type="PANTHER" id="PTHR33370:SF1">
    <property type="entry name" value="TRANSLATION INITIATION FACTOR IF-1, CHLOROPLASTIC"/>
    <property type="match status" value="1"/>
</dbReference>
<dbReference type="Gene3D" id="2.40.50.140">
    <property type="entry name" value="Nucleic acid-binding proteins"/>
    <property type="match status" value="1"/>
</dbReference>
<dbReference type="RefSeq" id="YP_010158543.1">
    <property type="nucleotide sequence ID" value="NC_057267.1"/>
</dbReference>
<dbReference type="GO" id="GO:0043022">
    <property type="term" value="F:ribosome binding"/>
    <property type="evidence" value="ECO:0007669"/>
    <property type="project" value="TreeGrafter"/>
</dbReference>
<evidence type="ECO:0000256" key="1">
    <source>
        <dbReference type="ARBA" id="ARBA00003935"/>
    </source>
</evidence>
<protein>
    <submittedName>
        <fullName evidence="6">Translation initiation factor 1</fullName>
    </submittedName>
</protein>
<evidence type="ECO:0000256" key="4">
    <source>
        <dbReference type="ARBA" id="ARBA00022540"/>
    </source>
</evidence>
<sequence length="39" mass="4415">MKIWILGYVSGKIRHSFIRKLPGDKVKTEVNHFDSSGGL</sequence>